<sequence>MSRRRWLTRSAVLASAIGGLWLAGEGAWMAAKAELGQVLLQRAWDGNRDAPWSGADMSPLARLTAPALGVETIVLDSASGEAMAWGPGHVRGTALPGAPGLAAIAGHRDSHLAFLGDLGPGSEVVIERGGETHRFRVTGAEVVDSRTWRFPAERDGRPRLALSTCWPLDAQTPGPLRLIVHAEAIRA</sequence>
<dbReference type="CDD" id="cd05828">
    <property type="entry name" value="Sortase_D_1"/>
    <property type="match status" value="1"/>
</dbReference>
<dbReference type="OrthoDB" id="9790661at2"/>
<dbReference type="EMBL" id="PHIG01000063">
    <property type="protein sequence ID" value="PJK27575.1"/>
    <property type="molecule type" value="Genomic_DNA"/>
</dbReference>
<protein>
    <submittedName>
        <fullName evidence="2">Class GN sortase</fullName>
    </submittedName>
</protein>
<dbReference type="AlphaFoldDB" id="A0A2M9FVS3"/>
<evidence type="ECO:0000313" key="2">
    <source>
        <dbReference type="EMBL" id="PJK27575.1"/>
    </source>
</evidence>
<proteinExistence type="predicted"/>
<dbReference type="InterPro" id="IPR041999">
    <property type="entry name" value="Sortase_D_1"/>
</dbReference>
<dbReference type="Pfam" id="PF04203">
    <property type="entry name" value="Sortase"/>
    <property type="match status" value="1"/>
</dbReference>
<keyword evidence="1" id="KW-0378">Hydrolase</keyword>
<dbReference type="GO" id="GO:0016787">
    <property type="term" value="F:hydrolase activity"/>
    <property type="evidence" value="ECO:0007669"/>
    <property type="project" value="UniProtKB-KW"/>
</dbReference>
<gene>
    <name evidence="2" type="ORF">CVT23_21945</name>
</gene>
<dbReference type="Gene3D" id="2.40.260.10">
    <property type="entry name" value="Sortase"/>
    <property type="match status" value="1"/>
</dbReference>
<dbReference type="Proteomes" id="UP000229498">
    <property type="component" value="Unassembled WGS sequence"/>
</dbReference>
<comment type="caution">
    <text evidence="2">The sequence shown here is derived from an EMBL/GenBank/DDBJ whole genome shotgun (WGS) entry which is preliminary data.</text>
</comment>
<accession>A0A2M9FVS3</accession>
<dbReference type="InterPro" id="IPR023365">
    <property type="entry name" value="Sortase_dom-sf"/>
</dbReference>
<evidence type="ECO:0000313" key="3">
    <source>
        <dbReference type="Proteomes" id="UP000229498"/>
    </source>
</evidence>
<dbReference type="InterPro" id="IPR005754">
    <property type="entry name" value="Sortase"/>
</dbReference>
<dbReference type="SUPFAM" id="SSF63817">
    <property type="entry name" value="Sortase"/>
    <property type="match status" value="1"/>
</dbReference>
<organism evidence="2 3">
    <name type="scientific">Minwuia thermotolerans</name>
    <dbReference type="NCBI Taxonomy" id="2056226"/>
    <lineage>
        <taxon>Bacteria</taxon>
        <taxon>Pseudomonadati</taxon>
        <taxon>Pseudomonadota</taxon>
        <taxon>Alphaproteobacteria</taxon>
        <taxon>Minwuiales</taxon>
        <taxon>Minwuiaceae</taxon>
        <taxon>Minwuia</taxon>
    </lineage>
</organism>
<name>A0A2M9FVS3_9PROT</name>
<evidence type="ECO:0000256" key="1">
    <source>
        <dbReference type="ARBA" id="ARBA00022801"/>
    </source>
</evidence>
<keyword evidence="3" id="KW-1185">Reference proteome</keyword>
<reference evidence="2 3" key="1">
    <citation type="submission" date="2017-11" db="EMBL/GenBank/DDBJ databases">
        <title>Draft genome sequence of Rhizobiales bacterium SY3-13.</title>
        <authorList>
            <person name="Sun C."/>
        </authorList>
    </citation>
    <scope>NUCLEOTIDE SEQUENCE [LARGE SCALE GENOMIC DNA]</scope>
    <source>
        <strain evidence="2 3">SY3-13</strain>
    </source>
</reference>